<dbReference type="OrthoDB" id="9791656at2"/>
<organism evidence="12 13">
    <name type="scientific">Sphingomonas changbaiensis NBRC 104936</name>
    <dbReference type="NCBI Taxonomy" id="1219043"/>
    <lineage>
        <taxon>Bacteria</taxon>
        <taxon>Pseudomonadati</taxon>
        <taxon>Pseudomonadota</taxon>
        <taxon>Alphaproteobacteria</taxon>
        <taxon>Sphingomonadales</taxon>
        <taxon>Sphingomonadaceae</taxon>
        <taxon>Sphingomonas</taxon>
    </lineage>
</organism>
<dbReference type="PROSITE" id="PS51462">
    <property type="entry name" value="NUDIX"/>
    <property type="match status" value="1"/>
</dbReference>
<dbReference type="CDD" id="cd03429">
    <property type="entry name" value="NUDIX_NADH_pyrophosphatase_Nudt13"/>
    <property type="match status" value="1"/>
</dbReference>
<dbReference type="GO" id="GO:0005829">
    <property type="term" value="C:cytosol"/>
    <property type="evidence" value="ECO:0007669"/>
    <property type="project" value="TreeGrafter"/>
</dbReference>
<dbReference type="EMBL" id="BBWU01000039">
    <property type="protein sequence ID" value="GAO39883.1"/>
    <property type="molecule type" value="Genomic_DNA"/>
</dbReference>
<sequence>MLRPGFTGSPLDRADTLRNDPDAFAAALADWRARLLRLDGIDPVLDDQGRLSWGSLAEAPEASELLLLGLIDGRPHFAALDYGMPEGAARSPGIFRMLDLLPPEDASTYAGARSLIDWHLRHRFCAKCGSGDTTIHRAGWGRKCGNCDTEHFPRVDPVVIMLAEHEGKVLVGRQYRYPPGRYSALAGFVEPGESIEEAVARELYEEAGLKVRDVRYVVSQPWPFPSSLMMACVAQADDPTLTIDTTELEDAFWVDRAGVEASMAGEPGAPFLPPPPYAIAHTLFRWWLEETA</sequence>
<comment type="cofactor">
    <cofactor evidence="2">
        <name>Zn(2+)</name>
        <dbReference type="ChEBI" id="CHEBI:29105"/>
    </cofactor>
</comment>
<proteinExistence type="inferred from homology"/>
<evidence type="ECO:0000313" key="12">
    <source>
        <dbReference type="EMBL" id="GAO39883.1"/>
    </source>
</evidence>
<dbReference type="Proteomes" id="UP000033202">
    <property type="component" value="Unassembled WGS sequence"/>
</dbReference>
<evidence type="ECO:0000256" key="10">
    <source>
        <dbReference type="RuleBase" id="RU003476"/>
    </source>
</evidence>
<comment type="caution">
    <text evidence="12">The sequence shown here is derived from an EMBL/GenBank/DDBJ whole genome shotgun (WGS) entry which is preliminary data.</text>
</comment>
<comment type="catalytic activity">
    <reaction evidence="9">
        <text>a 5'-end NAD(+)-phospho-ribonucleoside in mRNA + H2O = a 5'-end phospho-adenosine-phospho-ribonucleoside in mRNA + beta-nicotinamide D-ribonucleotide + 2 H(+)</text>
        <dbReference type="Rhea" id="RHEA:60876"/>
        <dbReference type="Rhea" id="RHEA-COMP:15698"/>
        <dbReference type="Rhea" id="RHEA-COMP:15719"/>
        <dbReference type="ChEBI" id="CHEBI:14649"/>
        <dbReference type="ChEBI" id="CHEBI:15377"/>
        <dbReference type="ChEBI" id="CHEBI:15378"/>
        <dbReference type="ChEBI" id="CHEBI:144029"/>
        <dbReference type="ChEBI" id="CHEBI:144051"/>
    </reaction>
    <physiologicalReaction direction="left-to-right" evidence="9">
        <dbReference type="Rhea" id="RHEA:60877"/>
    </physiologicalReaction>
</comment>
<dbReference type="GO" id="GO:0019677">
    <property type="term" value="P:NAD+ catabolic process"/>
    <property type="evidence" value="ECO:0007669"/>
    <property type="project" value="TreeGrafter"/>
</dbReference>
<protein>
    <recommendedName>
        <fullName evidence="4">NAD(+) diphosphatase</fullName>
        <ecNumber evidence="4">3.6.1.22</ecNumber>
    </recommendedName>
</protein>
<evidence type="ECO:0000256" key="1">
    <source>
        <dbReference type="ARBA" id="ARBA00001946"/>
    </source>
</evidence>
<comment type="cofactor">
    <cofactor evidence="1">
        <name>Mg(2+)</name>
        <dbReference type="ChEBI" id="CHEBI:18420"/>
    </cofactor>
</comment>
<dbReference type="InterPro" id="IPR015797">
    <property type="entry name" value="NUDIX_hydrolase-like_dom_sf"/>
</dbReference>
<dbReference type="PROSITE" id="PS00893">
    <property type="entry name" value="NUDIX_BOX"/>
    <property type="match status" value="1"/>
</dbReference>
<evidence type="ECO:0000256" key="2">
    <source>
        <dbReference type="ARBA" id="ARBA00001947"/>
    </source>
</evidence>
<gene>
    <name evidence="12" type="ORF">SCH01S_39_01680</name>
</gene>
<dbReference type="Gene3D" id="3.90.79.20">
    <property type="match status" value="1"/>
</dbReference>
<evidence type="ECO:0000256" key="9">
    <source>
        <dbReference type="ARBA" id="ARBA00023679"/>
    </source>
</evidence>
<dbReference type="PANTHER" id="PTHR42904:SF6">
    <property type="entry name" value="NAD-CAPPED RNA HYDROLASE NUDT12"/>
    <property type="match status" value="1"/>
</dbReference>
<reference evidence="12 13" key="1">
    <citation type="submission" date="2015-04" db="EMBL/GenBank/DDBJ databases">
        <title>Whole genome shotgun sequence of Sphingomonas changbaiensis NBRC 104936.</title>
        <authorList>
            <person name="Katano-Makiyama Y."/>
            <person name="Hosoyama A."/>
            <person name="Hashimoto M."/>
            <person name="Noguchi M."/>
            <person name="Tsuchikane K."/>
            <person name="Ohji S."/>
            <person name="Yamazoe A."/>
            <person name="Ichikawa N."/>
            <person name="Kimura A."/>
            <person name="Fujita N."/>
        </authorList>
    </citation>
    <scope>NUCLEOTIDE SEQUENCE [LARGE SCALE GENOMIC DNA]</scope>
    <source>
        <strain evidence="12 13">NBRC 104936</strain>
    </source>
</reference>
<dbReference type="InterPro" id="IPR049734">
    <property type="entry name" value="NudC-like_C"/>
</dbReference>
<evidence type="ECO:0000256" key="6">
    <source>
        <dbReference type="ARBA" id="ARBA00022801"/>
    </source>
</evidence>
<evidence type="ECO:0000259" key="11">
    <source>
        <dbReference type="PROSITE" id="PS51462"/>
    </source>
</evidence>
<dbReference type="EC" id="3.6.1.22" evidence="4"/>
<evidence type="ECO:0000256" key="4">
    <source>
        <dbReference type="ARBA" id="ARBA00012381"/>
    </source>
</evidence>
<keyword evidence="13" id="KW-1185">Reference proteome</keyword>
<keyword evidence="6 10" id="KW-0378">Hydrolase</keyword>
<evidence type="ECO:0000256" key="8">
    <source>
        <dbReference type="ARBA" id="ARBA00023027"/>
    </source>
</evidence>
<dbReference type="PRINTS" id="PR00502">
    <property type="entry name" value="NUDIXFAMILY"/>
</dbReference>
<dbReference type="GO" id="GO:0046872">
    <property type="term" value="F:metal ion binding"/>
    <property type="evidence" value="ECO:0007669"/>
    <property type="project" value="UniProtKB-KW"/>
</dbReference>
<dbReference type="InterPro" id="IPR015376">
    <property type="entry name" value="Znr_NADH_PPase"/>
</dbReference>
<evidence type="ECO:0000256" key="3">
    <source>
        <dbReference type="ARBA" id="ARBA00009595"/>
    </source>
</evidence>
<dbReference type="InterPro" id="IPR000086">
    <property type="entry name" value="NUDIX_hydrolase_dom"/>
</dbReference>
<dbReference type="GO" id="GO:0006742">
    <property type="term" value="P:NADP+ catabolic process"/>
    <property type="evidence" value="ECO:0007669"/>
    <property type="project" value="TreeGrafter"/>
</dbReference>
<dbReference type="STRING" id="1219043.SCH01S_39_01680"/>
<keyword evidence="7" id="KW-0460">Magnesium</keyword>
<dbReference type="AlphaFoldDB" id="A0A0E9MQY9"/>
<dbReference type="Pfam" id="PF00293">
    <property type="entry name" value="NUDIX"/>
    <property type="match status" value="1"/>
</dbReference>
<name>A0A0E9MQY9_9SPHN</name>
<evidence type="ECO:0000256" key="5">
    <source>
        <dbReference type="ARBA" id="ARBA00022723"/>
    </source>
</evidence>
<accession>A0A0E9MQY9</accession>
<dbReference type="NCBIfam" id="NF001299">
    <property type="entry name" value="PRK00241.1"/>
    <property type="match status" value="1"/>
</dbReference>
<evidence type="ECO:0000256" key="7">
    <source>
        <dbReference type="ARBA" id="ARBA00022842"/>
    </source>
</evidence>
<dbReference type="SUPFAM" id="SSF55811">
    <property type="entry name" value="Nudix"/>
    <property type="match status" value="1"/>
</dbReference>
<dbReference type="InterPro" id="IPR020084">
    <property type="entry name" value="NUDIX_hydrolase_CS"/>
</dbReference>
<dbReference type="RefSeq" id="WP_046348670.1">
    <property type="nucleotide sequence ID" value="NZ_BBWU01000039.1"/>
</dbReference>
<dbReference type="Pfam" id="PF09297">
    <property type="entry name" value="Zn_ribbon_NUD"/>
    <property type="match status" value="1"/>
</dbReference>
<dbReference type="GO" id="GO:0035529">
    <property type="term" value="F:NADH pyrophosphatase activity"/>
    <property type="evidence" value="ECO:0007669"/>
    <property type="project" value="TreeGrafter"/>
</dbReference>
<dbReference type="InterPro" id="IPR050241">
    <property type="entry name" value="NAD-cap_RNA_hydrolase_NudC"/>
</dbReference>
<dbReference type="Gene3D" id="3.90.79.10">
    <property type="entry name" value="Nucleoside Triphosphate Pyrophosphohydrolase"/>
    <property type="match status" value="1"/>
</dbReference>
<keyword evidence="5" id="KW-0479">Metal-binding</keyword>
<keyword evidence="8" id="KW-0520">NAD</keyword>
<dbReference type="InterPro" id="IPR020476">
    <property type="entry name" value="Nudix_hydrolase"/>
</dbReference>
<feature type="domain" description="Nudix hydrolase" evidence="11">
    <location>
        <begin position="153"/>
        <end position="276"/>
    </location>
</feature>
<evidence type="ECO:0000313" key="13">
    <source>
        <dbReference type="Proteomes" id="UP000033202"/>
    </source>
</evidence>
<comment type="similarity">
    <text evidence="3">Belongs to the Nudix hydrolase family. NudC subfamily.</text>
</comment>
<dbReference type="PANTHER" id="PTHR42904">
    <property type="entry name" value="NUDIX HYDROLASE, NUDC SUBFAMILY"/>
    <property type="match status" value="1"/>
</dbReference>